<dbReference type="AlphaFoldDB" id="A0A5J6LB53"/>
<proteinExistence type="predicted"/>
<dbReference type="PANTHER" id="PTHR46411">
    <property type="entry name" value="FAMILY ATPASE, PUTATIVE-RELATED"/>
    <property type="match status" value="1"/>
</dbReference>
<dbReference type="RefSeq" id="WP_151053942.1">
    <property type="nucleotide sequence ID" value="NZ_CP044222.1"/>
</dbReference>
<dbReference type="Gene3D" id="3.40.50.300">
    <property type="entry name" value="P-loop containing nucleotide triphosphate hydrolases"/>
    <property type="match status" value="1"/>
</dbReference>
<dbReference type="Pfam" id="PF00004">
    <property type="entry name" value="AAA"/>
    <property type="match status" value="1"/>
</dbReference>
<organism evidence="2 3">
    <name type="scientific">Nitrincola iocasae</name>
    <dbReference type="NCBI Taxonomy" id="2614693"/>
    <lineage>
        <taxon>Bacteria</taxon>
        <taxon>Pseudomonadati</taxon>
        <taxon>Pseudomonadota</taxon>
        <taxon>Gammaproteobacteria</taxon>
        <taxon>Oceanospirillales</taxon>
        <taxon>Oceanospirillaceae</taxon>
        <taxon>Nitrincola</taxon>
    </lineage>
</organism>
<dbReference type="Proteomes" id="UP000325606">
    <property type="component" value="Chromosome"/>
</dbReference>
<dbReference type="SUPFAM" id="SSF52540">
    <property type="entry name" value="P-loop containing nucleoside triphosphate hydrolases"/>
    <property type="match status" value="1"/>
</dbReference>
<dbReference type="InterPro" id="IPR003959">
    <property type="entry name" value="ATPase_AAA_core"/>
</dbReference>
<feature type="domain" description="AAA+ ATPase" evidence="1">
    <location>
        <begin position="96"/>
        <end position="225"/>
    </location>
</feature>
<dbReference type="KEGG" id="nik:F5I99_05040"/>
<name>A0A5J6LB53_9GAMM</name>
<dbReference type="InterPro" id="IPR027417">
    <property type="entry name" value="P-loop_NTPase"/>
</dbReference>
<accession>A0A5J6LB53</accession>
<protein>
    <submittedName>
        <fullName evidence="2">AAA family ATPase</fullName>
    </submittedName>
</protein>
<dbReference type="InterPro" id="IPR003593">
    <property type="entry name" value="AAA+_ATPase"/>
</dbReference>
<evidence type="ECO:0000313" key="2">
    <source>
        <dbReference type="EMBL" id="QEW05904.1"/>
    </source>
</evidence>
<dbReference type="EMBL" id="CP044222">
    <property type="protein sequence ID" value="QEW05904.1"/>
    <property type="molecule type" value="Genomic_DNA"/>
</dbReference>
<dbReference type="PANTHER" id="PTHR46411:SF2">
    <property type="entry name" value="AAA+ ATPASE DOMAIN-CONTAINING PROTEIN"/>
    <property type="match status" value="1"/>
</dbReference>
<dbReference type="CDD" id="cd19481">
    <property type="entry name" value="RecA-like_protease"/>
    <property type="match status" value="1"/>
</dbReference>
<evidence type="ECO:0000313" key="3">
    <source>
        <dbReference type="Proteomes" id="UP000325606"/>
    </source>
</evidence>
<evidence type="ECO:0000259" key="1">
    <source>
        <dbReference type="SMART" id="SM00382"/>
    </source>
</evidence>
<dbReference type="GO" id="GO:0005524">
    <property type="term" value="F:ATP binding"/>
    <property type="evidence" value="ECO:0007669"/>
    <property type="project" value="InterPro"/>
</dbReference>
<sequence>MSSLLQYVPSPILMVQPPQPLFGQGWIRTGEVKNSGHHKPERVNAEIDAILGSLYQALGHREKKKRHSEVPVYFNPAFSNTDFSLECLTKELKRSRRGRVCLFGPPGTGKTSFATYLSDQLNMPLVAHKASNLLDMFLGSTEKSLAHAFDEATEKSAVLLISAADIFLSSSAQVRHRLNVTKVHELLRQMEQYDGILLISTGLMTHPDMAAMRRFDFKIRFNYLDFEQTWMLFNNLIGRSHESALKAYPVDNIHSELQKLRLLTPGDFAAVERHHRAMGDTLTPQSLLNGLQQEHEIKTLQPGGSLALSGGN</sequence>
<dbReference type="SMART" id="SM00382">
    <property type="entry name" value="AAA"/>
    <property type="match status" value="1"/>
</dbReference>
<dbReference type="GO" id="GO:0016887">
    <property type="term" value="F:ATP hydrolysis activity"/>
    <property type="evidence" value="ECO:0007669"/>
    <property type="project" value="InterPro"/>
</dbReference>
<reference evidence="2 3" key="1">
    <citation type="submission" date="2019-09" db="EMBL/GenBank/DDBJ databases">
        <title>Nitrincola iocasae sp. nov., a bacterium isolated from the sediment collected at a cold seep field in South China Sea.</title>
        <authorList>
            <person name="Zhang H."/>
            <person name="Wang H."/>
            <person name="Li C."/>
        </authorList>
    </citation>
    <scope>NUCLEOTIDE SEQUENCE [LARGE SCALE GENOMIC DNA]</scope>
    <source>
        <strain evidence="2 3">KXZD1103</strain>
    </source>
</reference>
<gene>
    <name evidence="2" type="ORF">F5I99_05040</name>
</gene>
<keyword evidence="3" id="KW-1185">Reference proteome</keyword>